<dbReference type="Gene3D" id="1.10.8.270">
    <property type="entry name" value="putative rabgap domain of human tbc1 domain family member 14 like domains"/>
    <property type="match status" value="1"/>
</dbReference>
<dbReference type="Proteomes" id="UP000663868">
    <property type="component" value="Unassembled WGS sequence"/>
</dbReference>
<evidence type="ECO:0000313" key="11">
    <source>
        <dbReference type="EMBL" id="CAF1422689.1"/>
    </source>
</evidence>
<evidence type="ECO:0000256" key="2">
    <source>
        <dbReference type="ARBA" id="ARBA00022468"/>
    </source>
</evidence>
<dbReference type="PANTHER" id="PTHR22957:SF645">
    <property type="entry name" value="LD27216P"/>
    <property type="match status" value="1"/>
</dbReference>
<dbReference type="GO" id="GO:0005096">
    <property type="term" value="F:GTPase activator activity"/>
    <property type="evidence" value="ECO:0007669"/>
    <property type="project" value="UniProtKB-KW"/>
</dbReference>
<dbReference type="EMBL" id="CAJOBB010000691">
    <property type="protein sequence ID" value="CAF3731715.1"/>
    <property type="molecule type" value="Genomic_DNA"/>
</dbReference>
<dbReference type="Gene3D" id="1.10.472.80">
    <property type="entry name" value="Ypt/Rab-GAP domain of gyp1p, domain 3"/>
    <property type="match status" value="1"/>
</dbReference>
<dbReference type="Pfam" id="PF12068">
    <property type="entry name" value="PH_RBD"/>
    <property type="match status" value="1"/>
</dbReference>
<gene>
    <name evidence="11" type="ORF">IZO911_LOCUS40774</name>
    <name evidence="12" type="ORF">KXQ929_LOCUS13096</name>
</gene>
<name>A0A815MK87_9BILA</name>
<evidence type="ECO:0000256" key="5">
    <source>
        <dbReference type="ARBA" id="ARBA00022990"/>
    </source>
</evidence>
<comment type="subunit">
    <text evidence="7">Interacts with non-phosphorylated form of RAB8A; phosphorylation of RAB8A at 'Thr-72' disrupts this interaction. Interacts with ARMC12.</text>
</comment>
<sequence length="660" mass="77026">MPKDKILFERKQIIIKERSPQSQAQAAPLDEITGTITIIENERGKFFRYVPLGLEDVMTDDWALINGVHSITSNKNDGDSTTQSSSPLLKFRFNFNLHDLRSVRRHHMLHGIAHMVFILKDGTTLPAFYFNLGGSKELLQKLAQCLRLEKSTQDARLYIVKDDLPKRNLSQSLSAFDQLNLFDSSNDVMRRLRGNDPRRTTVERFSKVTQFVKDTFLGQNEFITTNENSNGLLAPDVTALTNSINDEIRESNNDGFEVIYKVDFKKKLPDVARGQPVTIKEWQTFFDKDGRAIDVDKLKERIYRGGLESNILRREVWKFLLNFYPWSSTRDERIEILKKRKSEYFDMKVQWKSMNEQQKQRNASFRDRESLIDKDVARTDRTHEFYQDDNSVHLQILRDVLMTYNMYNFDLGYVQGMNDLLSPILIVMEEEVDAFWCFVGLMSRMEKNFHLDQAHIKSQLSNLHTLLQFIDAELANYLTENNSSNMYFFFRWMLICFKREFSFDDVMYLWEVIWTDYLCQNFDLLVCLAILLSQKTVIMESKFGCNEILKFFNDLSCNLDLDTCLLSAEKLYIQLATHRDIPTSIAKLLGLPTGPNQQLIATGDNITYPRKIYTKQPHGTMNLDNSYFRQESEPSLLIDHDETTSAILDELLNMTPLMEL</sequence>
<evidence type="ECO:0000256" key="7">
    <source>
        <dbReference type="ARBA" id="ARBA00065268"/>
    </source>
</evidence>
<keyword evidence="2" id="KW-0343">GTPase activation</keyword>
<comment type="subcellular location">
    <subcellularLocation>
        <location evidence="1">Cytoplasm</location>
    </subcellularLocation>
</comment>
<dbReference type="Pfam" id="PF00566">
    <property type="entry name" value="RabGAP-TBC"/>
    <property type="match status" value="1"/>
</dbReference>
<evidence type="ECO:0000256" key="1">
    <source>
        <dbReference type="ARBA" id="ARBA00004496"/>
    </source>
</evidence>
<keyword evidence="5" id="KW-0007">Acetylation</keyword>
<dbReference type="SMART" id="SM00164">
    <property type="entry name" value="TBC"/>
    <property type="match status" value="1"/>
</dbReference>
<keyword evidence="3" id="KW-0963">Cytoplasm</keyword>
<evidence type="ECO:0000256" key="6">
    <source>
        <dbReference type="ARBA" id="ARBA00055283"/>
    </source>
</evidence>
<dbReference type="InterPro" id="IPR000195">
    <property type="entry name" value="Rab-GAP-TBC_dom"/>
</dbReference>
<evidence type="ECO:0000259" key="10">
    <source>
        <dbReference type="PROSITE" id="PS50086"/>
    </source>
</evidence>
<comment type="caution">
    <text evidence="11">The sequence shown here is derived from an EMBL/GenBank/DDBJ whole genome shotgun (WGS) entry which is preliminary data.</text>
</comment>
<dbReference type="FunFam" id="1.10.8.270:FF:000005">
    <property type="entry name" value="TBC1 domain family member 15"/>
    <property type="match status" value="1"/>
</dbReference>
<evidence type="ECO:0000313" key="13">
    <source>
        <dbReference type="Proteomes" id="UP000663860"/>
    </source>
</evidence>
<dbReference type="InterPro" id="IPR021935">
    <property type="entry name" value="SGSM1/2_RBD"/>
</dbReference>
<dbReference type="PANTHER" id="PTHR22957">
    <property type="entry name" value="TBC1 DOMAIN FAMILY MEMBER GTPASE-ACTIVATING PROTEIN"/>
    <property type="match status" value="1"/>
</dbReference>
<dbReference type="PROSITE" id="PS50086">
    <property type="entry name" value="TBC_RABGAP"/>
    <property type="match status" value="1"/>
</dbReference>
<dbReference type="AlphaFoldDB" id="A0A815MK87"/>
<dbReference type="EMBL" id="CAJNOE010001430">
    <property type="protein sequence ID" value="CAF1422689.1"/>
    <property type="molecule type" value="Genomic_DNA"/>
</dbReference>
<dbReference type="Proteomes" id="UP000663860">
    <property type="component" value="Unassembled WGS sequence"/>
</dbReference>
<feature type="domain" description="Rab-GAP TBC" evidence="10">
    <location>
        <begin position="307"/>
        <end position="517"/>
    </location>
</feature>
<evidence type="ECO:0000313" key="12">
    <source>
        <dbReference type="EMBL" id="CAF3731715.1"/>
    </source>
</evidence>
<evidence type="ECO:0000256" key="3">
    <source>
        <dbReference type="ARBA" id="ARBA00022490"/>
    </source>
</evidence>
<dbReference type="InterPro" id="IPR035969">
    <property type="entry name" value="Rab-GAP_TBC_sf"/>
</dbReference>
<dbReference type="GO" id="GO:0005737">
    <property type="term" value="C:cytoplasm"/>
    <property type="evidence" value="ECO:0007669"/>
    <property type="project" value="UniProtKB-SubCell"/>
</dbReference>
<dbReference type="SUPFAM" id="SSF47923">
    <property type="entry name" value="Ypt/Rab-GAP domain of gyp1p"/>
    <property type="match status" value="2"/>
</dbReference>
<organism evidence="11 13">
    <name type="scientific">Adineta steineri</name>
    <dbReference type="NCBI Taxonomy" id="433720"/>
    <lineage>
        <taxon>Eukaryota</taxon>
        <taxon>Metazoa</taxon>
        <taxon>Spiralia</taxon>
        <taxon>Gnathifera</taxon>
        <taxon>Rotifera</taxon>
        <taxon>Eurotatoria</taxon>
        <taxon>Bdelloidea</taxon>
        <taxon>Adinetida</taxon>
        <taxon>Adinetidae</taxon>
        <taxon>Adineta</taxon>
    </lineage>
</organism>
<protein>
    <recommendedName>
        <fullName evidence="8">TBC1 domain family member 15</fullName>
    </recommendedName>
    <alternativeName>
        <fullName evidence="9">GTPase-activating protein RAB7</fullName>
    </alternativeName>
</protein>
<reference evidence="11" key="1">
    <citation type="submission" date="2021-02" db="EMBL/GenBank/DDBJ databases">
        <authorList>
            <person name="Nowell W R."/>
        </authorList>
    </citation>
    <scope>NUCLEOTIDE SEQUENCE</scope>
</reference>
<evidence type="ECO:0000256" key="4">
    <source>
        <dbReference type="ARBA" id="ARBA00022553"/>
    </source>
</evidence>
<keyword evidence="4" id="KW-0597">Phosphoprotein</keyword>
<accession>A0A815MK87</accession>
<dbReference type="FunFam" id="1.10.472.80:FF:000005">
    <property type="entry name" value="TBC1 domain family member 15"/>
    <property type="match status" value="1"/>
</dbReference>
<proteinExistence type="predicted"/>
<evidence type="ECO:0000256" key="8">
    <source>
        <dbReference type="ARBA" id="ARBA00067480"/>
    </source>
</evidence>
<comment type="function">
    <text evidence="6">Acts as a GTPase activating protein for RAB7A. Does not act on RAB4, RAB5 or RAB6.</text>
</comment>
<evidence type="ECO:0000256" key="9">
    <source>
        <dbReference type="ARBA" id="ARBA00082539"/>
    </source>
</evidence>